<organism evidence="1 2">
    <name type="scientific">Desulfotruncus arcticus DSM 17038</name>
    <dbReference type="NCBI Taxonomy" id="1121424"/>
    <lineage>
        <taxon>Bacteria</taxon>
        <taxon>Bacillati</taxon>
        <taxon>Bacillota</taxon>
        <taxon>Clostridia</taxon>
        <taxon>Eubacteriales</taxon>
        <taxon>Desulfallaceae</taxon>
        <taxon>Desulfotruncus</taxon>
    </lineage>
</organism>
<evidence type="ECO:0008006" key="3">
    <source>
        <dbReference type="Google" id="ProtNLM"/>
    </source>
</evidence>
<keyword evidence="2" id="KW-1185">Reference proteome</keyword>
<name>A0A1I2XAN6_9FIRM</name>
<evidence type="ECO:0000313" key="1">
    <source>
        <dbReference type="EMBL" id="SFH10594.1"/>
    </source>
</evidence>
<dbReference type="Proteomes" id="UP000199337">
    <property type="component" value="Unassembled WGS sequence"/>
</dbReference>
<sequence>MKNETIVITQERMCGWLMFNRFHCLNVKPDLKDTNRKIYIFRDSPGLRETMGKYQQFKSQLQNSKF</sequence>
<proteinExistence type="predicted"/>
<protein>
    <recommendedName>
        <fullName evidence="3">DUF5659 domain-containing protein</fullName>
    </recommendedName>
</protein>
<reference evidence="2" key="1">
    <citation type="submission" date="2016-10" db="EMBL/GenBank/DDBJ databases">
        <authorList>
            <person name="Varghese N."/>
            <person name="Submissions S."/>
        </authorList>
    </citation>
    <scope>NUCLEOTIDE SEQUENCE [LARGE SCALE GENOMIC DNA]</scope>
    <source>
        <strain evidence="2">DSM 17038</strain>
    </source>
</reference>
<evidence type="ECO:0000313" key="2">
    <source>
        <dbReference type="Proteomes" id="UP000199337"/>
    </source>
</evidence>
<dbReference type="EMBL" id="FOOX01000016">
    <property type="protein sequence ID" value="SFH10594.1"/>
    <property type="molecule type" value="Genomic_DNA"/>
</dbReference>
<accession>A0A1I2XAN6</accession>
<gene>
    <name evidence="1" type="ORF">SAMN05660649_03890</name>
</gene>
<dbReference type="AlphaFoldDB" id="A0A1I2XAN6"/>